<keyword evidence="5" id="KW-0488">Methylation</keyword>
<evidence type="ECO:0000256" key="9">
    <source>
        <dbReference type="ARBA" id="ARBA00023136"/>
    </source>
</evidence>
<evidence type="ECO:0000256" key="10">
    <source>
        <dbReference type="SAM" id="Phobius"/>
    </source>
</evidence>
<gene>
    <name evidence="11" type="primary">xcpW</name>
    <name evidence="11" type="ORF">MBHS_03354</name>
</gene>
<dbReference type="OrthoDB" id="9794345at2"/>
<evidence type="ECO:0000313" key="12">
    <source>
        <dbReference type="Proteomes" id="UP000236724"/>
    </source>
</evidence>
<dbReference type="Proteomes" id="UP000236724">
    <property type="component" value="Unassembled WGS sequence"/>
</dbReference>
<evidence type="ECO:0000313" key="11">
    <source>
        <dbReference type="EMBL" id="SEH07479.1"/>
    </source>
</evidence>
<dbReference type="InterPro" id="IPR051621">
    <property type="entry name" value="T2SS_protein_J"/>
</dbReference>
<name>A0A1H6FDT1_9GAMM</name>
<keyword evidence="7 10" id="KW-0812">Transmembrane</keyword>
<proteinExistence type="inferred from homology"/>
<dbReference type="GO" id="GO:0005886">
    <property type="term" value="C:plasma membrane"/>
    <property type="evidence" value="ECO:0007669"/>
    <property type="project" value="UniProtKB-SubCell"/>
</dbReference>
<evidence type="ECO:0000256" key="7">
    <source>
        <dbReference type="ARBA" id="ARBA00022692"/>
    </source>
</evidence>
<organism evidence="11 12">
    <name type="scientific">Candidatus Venteria ishoeyi</name>
    <dbReference type="NCBI Taxonomy" id="1899563"/>
    <lineage>
        <taxon>Bacteria</taxon>
        <taxon>Pseudomonadati</taxon>
        <taxon>Pseudomonadota</taxon>
        <taxon>Gammaproteobacteria</taxon>
        <taxon>Thiotrichales</taxon>
        <taxon>Thiotrichaceae</taxon>
        <taxon>Venteria</taxon>
    </lineage>
</organism>
<dbReference type="Gene3D" id="2.10.70.20">
    <property type="entry name" value="gspk-gspi-gspj complex like domains"/>
    <property type="match status" value="1"/>
</dbReference>
<dbReference type="RefSeq" id="WP_103921126.1">
    <property type="nucleotide sequence ID" value="NZ_FMSV02000531.1"/>
</dbReference>
<accession>A0A1H6FDT1</accession>
<evidence type="ECO:0000256" key="1">
    <source>
        <dbReference type="ARBA" id="ARBA00004377"/>
    </source>
</evidence>
<evidence type="ECO:0000256" key="5">
    <source>
        <dbReference type="ARBA" id="ARBA00022481"/>
    </source>
</evidence>
<dbReference type="Gene3D" id="3.10.610.10">
    <property type="entry name" value="GSPII I/J protein-like"/>
    <property type="match status" value="1"/>
</dbReference>
<dbReference type="PANTHER" id="PTHR39583:SF2">
    <property type="entry name" value="TYPE II SECRETION SYSTEM PROTEIN J"/>
    <property type="match status" value="1"/>
</dbReference>
<comment type="similarity">
    <text evidence="2">Belongs to the GSP J family.</text>
</comment>
<evidence type="ECO:0000256" key="4">
    <source>
        <dbReference type="ARBA" id="ARBA00022475"/>
    </source>
</evidence>
<dbReference type="Pfam" id="PF07963">
    <property type="entry name" value="N_methyl"/>
    <property type="match status" value="1"/>
</dbReference>
<feature type="transmembrane region" description="Helical" evidence="10">
    <location>
        <begin position="36"/>
        <end position="57"/>
    </location>
</feature>
<keyword evidence="6" id="KW-0997">Cell inner membrane</keyword>
<dbReference type="GO" id="GO:0015628">
    <property type="term" value="P:protein secretion by the type II secretion system"/>
    <property type="evidence" value="ECO:0007669"/>
    <property type="project" value="InterPro"/>
</dbReference>
<evidence type="ECO:0000256" key="8">
    <source>
        <dbReference type="ARBA" id="ARBA00022989"/>
    </source>
</evidence>
<dbReference type="EMBL" id="FMSV02000531">
    <property type="protein sequence ID" value="SEH07479.1"/>
    <property type="molecule type" value="Genomic_DNA"/>
</dbReference>
<dbReference type="NCBIfam" id="TIGR01711">
    <property type="entry name" value="gspJ"/>
    <property type="match status" value="1"/>
</dbReference>
<keyword evidence="8 10" id="KW-1133">Transmembrane helix</keyword>
<dbReference type="AlphaFoldDB" id="A0A1H6FDT1"/>
<comment type="subcellular location">
    <subcellularLocation>
        <location evidence="1">Cell inner membrane</location>
        <topology evidence="1">Single-pass membrane protein</topology>
    </subcellularLocation>
</comment>
<reference evidence="11 12" key="1">
    <citation type="submission" date="2016-10" db="EMBL/GenBank/DDBJ databases">
        <authorList>
            <person name="de Groot N.N."/>
        </authorList>
    </citation>
    <scope>NUCLEOTIDE SEQUENCE [LARGE SCALE GENOMIC DNA]</scope>
    <source>
        <strain evidence="11">MBHS1</strain>
    </source>
</reference>
<protein>
    <recommendedName>
        <fullName evidence="3">Type II secretion system protein J</fullName>
    </recommendedName>
</protein>
<keyword evidence="4" id="KW-1003">Cell membrane</keyword>
<dbReference type="InterPro" id="IPR012902">
    <property type="entry name" value="N_methyl_site"/>
</dbReference>
<dbReference type="InterPro" id="IPR010055">
    <property type="entry name" value="T2SS_protein-GspJ"/>
</dbReference>
<dbReference type="NCBIfam" id="TIGR02532">
    <property type="entry name" value="IV_pilin_GFxxxE"/>
    <property type="match status" value="1"/>
</dbReference>
<dbReference type="Pfam" id="PF11612">
    <property type="entry name" value="T2SSJ"/>
    <property type="match status" value="1"/>
</dbReference>
<keyword evidence="9 10" id="KW-0472">Membrane</keyword>
<evidence type="ECO:0000256" key="3">
    <source>
        <dbReference type="ARBA" id="ARBA00021539"/>
    </source>
</evidence>
<sequence>MLIEQAEKRLVFSVCSIKRSTSPNATRHFTQCGFTLLELLVALAIFSIMASMAYAALNNILKADVILRQQSEQLAALQHTFTRMALDIEQYTGRSVRDPHGDKLAALVGMPQQLSLTRTGRANPLRRKQSHLQRLRWQLEEQVLYRESWPVLDAAQNTQKQRIVLLNAVENLQLRYLDQQGNWHVQWPPLKPLSVNNTQLQLNAVEVQLSVTAWGKLRWLFELVNSFK</sequence>
<dbReference type="GO" id="GO:0015627">
    <property type="term" value="C:type II protein secretion system complex"/>
    <property type="evidence" value="ECO:0007669"/>
    <property type="project" value="InterPro"/>
</dbReference>
<dbReference type="InterPro" id="IPR045584">
    <property type="entry name" value="Pilin-like"/>
</dbReference>
<evidence type="ECO:0000256" key="2">
    <source>
        <dbReference type="ARBA" id="ARBA00011084"/>
    </source>
</evidence>
<dbReference type="PANTHER" id="PTHR39583">
    <property type="entry name" value="TYPE II SECRETION SYSTEM PROTEIN J-RELATED"/>
    <property type="match status" value="1"/>
</dbReference>
<evidence type="ECO:0000256" key="6">
    <source>
        <dbReference type="ARBA" id="ARBA00022519"/>
    </source>
</evidence>
<dbReference type="SUPFAM" id="SSF54523">
    <property type="entry name" value="Pili subunits"/>
    <property type="match status" value="1"/>
</dbReference>
<keyword evidence="12" id="KW-1185">Reference proteome</keyword>